<evidence type="ECO:0000313" key="6">
    <source>
        <dbReference type="Proteomes" id="UP001642484"/>
    </source>
</evidence>
<protein>
    <recommendedName>
        <fullName evidence="4">Integrase catalytic domain-containing protein</fullName>
    </recommendedName>
</protein>
<feature type="coiled-coil region" evidence="2">
    <location>
        <begin position="1673"/>
        <end position="1700"/>
    </location>
</feature>
<dbReference type="SUPFAM" id="SSF57850">
    <property type="entry name" value="RING/U-box"/>
    <property type="match status" value="1"/>
</dbReference>
<dbReference type="PANTHER" id="PTHR37984">
    <property type="entry name" value="PROTEIN CBG26694"/>
    <property type="match status" value="1"/>
</dbReference>
<keyword evidence="2" id="KW-0175">Coiled coil</keyword>
<comment type="caution">
    <text evidence="5">The sequence shown here is derived from an EMBL/GenBank/DDBJ whole genome shotgun (WGS) entry which is preliminary data.</text>
</comment>
<dbReference type="SUPFAM" id="SSF53098">
    <property type="entry name" value="Ribonuclease H-like"/>
    <property type="match status" value="1"/>
</dbReference>
<sequence length="3144" mass="348508">MGSLARSQTVQKLGSSQLLGKSPVASKGVLLRTASGYEVALVAPEHLRELQCSVCHNLIQGAVHAPCGHSFCQVHLQGEAGSQNELEIQASRLRELTERGFSLERARQALAAVGDGSIEEDELEIDPDTWLQNEDAACYVYLVDGVATVVAINGCQARLLIKEGAVDESIDPIEDAILRLKNGKASEETLAQLHAMLKQLAECTDTSEYRLMLQCREFSSFINSFGSFAMLRAVGLHVLRYAPDRSVYIFAPAPGVQDAAVRAQVALDGLHLHLTLPEPKVPEQQLRYRVVLHMDPEFFQAGIPVDMVYQDQLRSLIIPAIAPPREGWAWPQRGWSGEDAMVAQMRSTLPQGSADLCREQNHEQATKVVERLTAAGLKATVEEGLAGDPMKEASLETPSGWVGSLARGSRVRFKEAARSVLPNSIDLTSVGVICDQVYQLQPDGSRDLQYYVCLPKALAMPSVSVSMLEAAPAAERIQPGVRVRVSPPAGRDPAYSWGRIQSSDVGVVQRVHLDGKVDVFFMSEEKIWNAALQDLDTENLPMTLRPNCPVCDRPFPSGQQLNLDIAMDAQIRRMKKLMTGARHELNCDVKAVVPTRFLRCCVKFRGLMNRTLRTAVPLFQTSLQDEDGKGGQSVEGFELHVNRMLETQVIRFFQDEVQSRIGEVAMEVWEVIERRQDSALRRLRNFLDQFRAPGAIELLKKLDGPDAPLPNTKPSSLGLSHLATLQAKGCSFLVASRCGRHLTVAPEPESLQGTHAAAPLLSAFSLSLPSFFSFRFLTVFESGGLLDYHTFLVFEPLLRLPEVLCRPPRLLASKPPSFDLLAVAAFLPLEAHFGSPTLSKDSGLEEPFVFLAPHLHSKCPLGLREMSWWLASLDPEQCKKFNIAAKWALRQHGVVRARCEEFDPSDLEGTKEESMEDPESGEKIIRVEANPFAGIEKLMNALESTVGKSALDRKGELRAQFYQEIKRNPGERISAFCTRYRTLAAELKREGIHLHEEELGWMLKERLGLDPIRKQLLETALAGKEAYDVVETECLRLFRDLHTADPLHRSRQPEKPPLLQRYIQSHNGQTSSYRSSSTSASSTAPSSVRSFRTQGSQGSRPPFRRFGSNPNSGPPRQAYVAELPEEDDASPEADEEELVPDEEAGPATIEEVLQAEAEQLATELQELEEQGCDPNVLDELEAGMEQAAESLATMREARSKIQEVKKDRGYGKAAPFGQKPKPHGNQVPKQKANTRCFDCGEPGHWAGDAGCPKPGAGLGKPKGKGKGLPQQAKQVRVAETLNTEHLLPVAEEDPDALAAHEVMATSVELKAQLSLKEALKVDGTATLASDKRFVGALDSACNRTCAGSLWLSVYLRALEKAPKEIQQLIQTVEEDELFRFGNGGTQRSTVRYRLPMMVGSTLILVWVSIVPVASLGLLLGRDFLSGIGAVLSFGRRKLRADLVNGEMIDLGQLTAGHFCLTLQPKSWPRPDAQRWRKMGQDGVIELQLSSLDWWSKQLRFRFSHFDEFPMSVAPHEHLMTEHGIKAAMQPSGRAFETYMQNPEIHDLTVGEYSHQILRWRRLILRFRAKARWHAHGLLLWLYPRPQLRYAPLPYPSISHTQQWAEQGASMWRQEPRAIPQQHHQRAIHFQAYSTQNLHELSQFRNRLGLEFAFMEDNLLQGMLAARSGKGIKQQLKKEAMKEAQAAAAEATQKGEQVEAVRSLIGPRGGLPSLKSDLLKLAALLMIPVDTKMTNEELKNACRPIVAELLAKGPTKAKTSSSSTSRSSTDHPPMTKAPSAVGAYQKAGFPTPSKAPEPGISASEVQQLLAQQEQRFQSMLNGVFQHMMTPGAVGVPPIRQAQLISQAWQRHERDRKLVSLGFKEVNEIYQSEWDRDFDAFQHGVFVTSLVFDFGDTKHSVDGAHSNDILTVNKASESVMPKTLVSEIYTTTERVMKSAKKKGHKVGSSLSLETGWNFCKKLDRQAARALVAKELPYFLVLAFPCTFWSVLMNLNPPTNAEERYQEAITLLRFAIQLAMDQRERGLHFILENPQSSRAWTLDEMIQALEKLEAKTVDFHQCRFKLTDVNGNLHRKATRIATSSDFVIAELDGMKCLGNHTHAPIIGGASISQRAGQYPWALAQALVRGMERQFEHEFKQPHSTLAIEGENLEDEEAPAGPLQETDDSGSEPGGDVQFEEPQKVSQGVKQALRRLHENTGHRSPKRLARALAVAGAPPQVVHAARHLKCALCDEQKAPKARRPASLPSPKDAGDQVHLDIFELFDIEEKRFYVIHAIDATSRFQMAEVLENKSSEMVERFMATKWLPILGPPRVLVADQGKEFVSHAFESFCSKHSIYLHHTAIQAPWQNGICERGGAVLKGLTRSVIKAHSVLGKDEMEIALQEAVMSYNADVTDAGVSPCQAAFGRQPRMHGDCLGDFGRRLSEHSLIASSPSLARQVAMRETARLAMLRLHFSRGLRKAEVARSRSSTVTSLQGLEPGSIVYFFRQSKYNNKTAASRKKLSLRRWHGPALLVALENNNGYVSYRGQLSKCALEHLRPASSLEQVASSVWEDAIQEVIESACHDQQLARPQPKLTAPPQPRADDEISYEPSEPPGDQERDKELQEDPPDLPPVHPQEMVRALEGKAEQSQPAWSRMTSSRPGSLVSQSPFPEAVRQAYAQRMSRQTSLDVGAGGVKRPAEEVPPEAEASKKQAQEEAPEPVPTPVEPRPSTMAHDALIMSHEVMETMAFAAVHPLRQLQAQVALDHQHPAEAQVPDHGTWRGNWPLPSRTEFKRRQALRQLWPLGNEDATREVLAVLTARKERPWSTMNEDEKVEFRKAATKGWSVWIDNDAVEILRMMKLVVPGYADVEAYGIRCDAPTASRTSQHLLLTFAASLGWSIWSADIKSAFMKGEEFGPNERVLYLANIRAKASDEPLLPFSVEAILEIPEVANLRNCMDLTGLLTAVQAGNVEIIELLVQHKANLEARTAHSGLLVSKAGCAKVNGPYQQVGEFRGRPLYENLFGAVMYCRDWWKIGLSRDAIDSETEREQGGWWSKERFFYSMPAPHEETAEPPMGQWTTDGTRREADNIVPMPPPEGGVDLQSGTGSDSVVAGGPAGPWWCCGEVAAAESRSSCTATIHRADGLTLDGCSWRLGSPTRVEGCGC</sequence>
<evidence type="ECO:0000256" key="3">
    <source>
        <dbReference type="SAM" id="MobiDB-lite"/>
    </source>
</evidence>
<dbReference type="EMBL" id="CAXAMN010005446">
    <property type="protein sequence ID" value="CAK9013775.1"/>
    <property type="molecule type" value="Genomic_DNA"/>
</dbReference>
<dbReference type="InterPro" id="IPR001584">
    <property type="entry name" value="Integrase_cat-core"/>
</dbReference>
<dbReference type="Pfam" id="PF00665">
    <property type="entry name" value="rve"/>
    <property type="match status" value="1"/>
</dbReference>
<dbReference type="PROSITE" id="PS50994">
    <property type="entry name" value="INTEGRASE"/>
    <property type="match status" value="1"/>
</dbReference>
<feature type="region of interest" description="Disordered" evidence="3">
    <location>
        <begin position="1124"/>
        <end position="1143"/>
    </location>
</feature>
<reference evidence="5 6" key="1">
    <citation type="submission" date="2024-02" db="EMBL/GenBank/DDBJ databases">
        <authorList>
            <person name="Chen Y."/>
            <person name="Shah S."/>
            <person name="Dougan E. K."/>
            <person name="Thang M."/>
            <person name="Chan C."/>
        </authorList>
    </citation>
    <scope>NUCLEOTIDE SEQUENCE [LARGE SCALE GENOMIC DNA]</scope>
</reference>
<dbReference type="Proteomes" id="UP001642484">
    <property type="component" value="Unassembled WGS sequence"/>
</dbReference>
<evidence type="ECO:0000256" key="1">
    <source>
        <dbReference type="PROSITE-ProRule" id="PRU00023"/>
    </source>
</evidence>
<evidence type="ECO:0000259" key="4">
    <source>
        <dbReference type="PROSITE" id="PS50994"/>
    </source>
</evidence>
<dbReference type="PANTHER" id="PTHR37984:SF8">
    <property type="entry name" value="CCHC-TYPE DOMAIN-CONTAINING PROTEIN"/>
    <property type="match status" value="1"/>
</dbReference>
<feature type="region of interest" description="Disordered" evidence="3">
    <location>
        <begin position="2564"/>
        <end position="2709"/>
    </location>
</feature>
<dbReference type="InterPro" id="IPR036770">
    <property type="entry name" value="Ankyrin_rpt-contain_sf"/>
</dbReference>
<dbReference type="InterPro" id="IPR036397">
    <property type="entry name" value="RNaseH_sf"/>
</dbReference>
<feature type="compositionally biased region" description="Low complexity" evidence="3">
    <location>
        <begin position="1071"/>
        <end position="1090"/>
    </location>
</feature>
<feature type="domain" description="Integrase catalytic" evidence="4">
    <location>
        <begin position="2240"/>
        <end position="2406"/>
    </location>
</feature>
<feature type="region of interest" description="Disordered" evidence="3">
    <location>
        <begin position="2152"/>
        <end position="2185"/>
    </location>
</feature>
<gene>
    <name evidence="5" type="ORF">CCMP2556_LOCUS11418</name>
</gene>
<dbReference type="InterPro" id="IPR012337">
    <property type="entry name" value="RNaseH-like_sf"/>
</dbReference>
<accession>A0ABP0JHM2</accession>
<feature type="region of interest" description="Disordered" evidence="3">
    <location>
        <begin position="1752"/>
        <end position="1777"/>
    </location>
</feature>
<dbReference type="Gene3D" id="3.30.420.10">
    <property type="entry name" value="Ribonuclease H-like superfamily/Ribonuclease H"/>
    <property type="match status" value="1"/>
</dbReference>
<dbReference type="SUPFAM" id="SSF48403">
    <property type="entry name" value="Ankyrin repeat"/>
    <property type="match status" value="1"/>
</dbReference>
<feature type="region of interest" description="Disordered" evidence="3">
    <location>
        <begin position="1067"/>
        <end position="1118"/>
    </location>
</feature>
<dbReference type="InterPro" id="IPR050951">
    <property type="entry name" value="Retrovirus_Pol_polyprotein"/>
</dbReference>
<evidence type="ECO:0000256" key="2">
    <source>
        <dbReference type="SAM" id="Coils"/>
    </source>
</evidence>
<proteinExistence type="predicted"/>
<dbReference type="InterPro" id="IPR002110">
    <property type="entry name" value="Ankyrin_rpt"/>
</dbReference>
<dbReference type="InterPro" id="IPR013083">
    <property type="entry name" value="Znf_RING/FYVE/PHD"/>
</dbReference>
<feature type="region of interest" description="Disordered" evidence="3">
    <location>
        <begin position="1202"/>
        <end position="1230"/>
    </location>
</feature>
<keyword evidence="1" id="KW-0040">ANK repeat</keyword>
<keyword evidence="6" id="KW-1185">Reference proteome</keyword>
<dbReference type="Gene3D" id="3.30.40.10">
    <property type="entry name" value="Zinc/RING finger domain, C3HC4 (zinc finger)"/>
    <property type="match status" value="1"/>
</dbReference>
<name>A0ABP0JHM2_9DINO</name>
<evidence type="ECO:0000313" key="5">
    <source>
        <dbReference type="EMBL" id="CAK9013775.1"/>
    </source>
</evidence>
<feature type="repeat" description="ANK" evidence="1">
    <location>
        <begin position="2936"/>
        <end position="2968"/>
    </location>
</feature>
<organism evidence="5 6">
    <name type="scientific">Durusdinium trenchii</name>
    <dbReference type="NCBI Taxonomy" id="1381693"/>
    <lineage>
        <taxon>Eukaryota</taxon>
        <taxon>Sar</taxon>
        <taxon>Alveolata</taxon>
        <taxon>Dinophyceae</taxon>
        <taxon>Suessiales</taxon>
        <taxon>Symbiodiniaceae</taxon>
        <taxon>Durusdinium</taxon>
    </lineage>
</organism>
<dbReference type="PROSITE" id="PS50088">
    <property type="entry name" value="ANK_REPEAT"/>
    <property type="match status" value="1"/>
</dbReference>
<feature type="compositionally biased region" description="Polar residues" evidence="3">
    <location>
        <begin position="2626"/>
        <end position="2648"/>
    </location>
</feature>